<dbReference type="PANTHER" id="PTHR23527">
    <property type="entry name" value="BLL3282 PROTEIN"/>
    <property type="match status" value="1"/>
</dbReference>
<sequence length="417" mass="42203">MSESEQPSVIRAPGIPHLLTVVLCCFSGFALLLPVSPAWAVNGGADEFGAGLVTAVLMAATVGAQLCVKRTLRALGWTRTLVLGALLLGLPALLQALSDQLLPILLTTALRGAGFGIITVCGSIAAAALAPRGRQGAAIGLYGLAVAIPQVILTPAAPWLVGTFALPAIIACGILPVLALPWTRPLGRAVEARIASPAPQDGHARRSDPAATVLRRILLPLTVLLLVTAAGGAVLTFAPQFTATPTVAAAGLLTLTATAAVARWGCGALADRIALRPIRVTLVSAACAGLALSAVAVGSRGVPVLVLLAGLLLLGAAYGGLQSLTLVQAFNFAGAENRHTTSVAWNIGYDAGTGIGSLMLGLAAQAATFSAGFTTMSVVMAAAALTVLFAGHRPTPDSSANSRQSPQSKKRRSLTDR</sequence>
<feature type="transmembrane region" description="Helical" evidence="2">
    <location>
        <begin position="50"/>
        <end position="68"/>
    </location>
</feature>
<proteinExistence type="predicted"/>
<feature type="transmembrane region" description="Helical" evidence="2">
    <location>
        <begin position="304"/>
        <end position="331"/>
    </location>
</feature>
<name>A0ABW7QVD6_9ACTN</name>
<evidence type="ECO:0000313" key="3">
    <source>
        <dbReference type="EMBL" id="MFH8547291.1"/>
    </source>
</evidence>
<feature type="transmembrane region" description="Helical" evidence="2">
    <location>
        <begin position="369"/>
        <end position="390"/>
    </location>
</feature>
<keyword evidence="2" id="KW-1133">Transmembrane helix</keyword>
<feature type="region of interest" description="Disordered" evidence="1">
    <location>
        <begin position="394"/>
        <end position="417"/>
    </location>
</feature>
<dbReference type="Pfam" id="PF07690">
    <property type="entry name" value="MFS_1"/>
    <property type="match status" value="1"/>
</dbReference>
<comment type="caution">
    <text evidence="3">The sequence shown here is derived from an EMBL/GenBank/DDBJ whole genome shotgun (WGS) entry which is preliminary data.</text>
</comment>
<feature type="transmembrane region" description="Helical" evidence="2">
    <location>
        <begin position="104"/>
        <end position="129"/>
    </location>
</feature>
<keyword evidence="2" id="KW-0472">Membrane</keyword>
<organism evidence="3 4">
    <name type="scientific">Streptomyces longisporoflavus</name>
    <dbReference type="NCBI Taxonomy" id="28044"/>
    <lineage>
        <taxon>Bacteria</taxon>
        <taxon>Bacillati</taxon>
        <taxon>Actinomycetota</taxon>
        <taxon>Actinomycetes</taxon>
        <taxon>Kitasatosporales</taxon>
        <taxon>Streptomycetaceae</taxon>
        <taxon>Streptomyces</taxon>
    </lineage>
</organism>
<feature type="transmembrane region" description="Helical" evidence="2">
    <location>
        <begin position="217"/>
        <end position="241"/>
    </location>
</feature>
<dbReference type="InterPro" id="IPR011701">
    <property type="entry name" value="MFS"/>
</dbReference>
<gene>
    <name evidence="3" type="ORF">ACH4F9_20015</name>
</gene>
<protein>
    <submittedName>
        <fullName evidence="3">MFS transporter</fullName>
    </submittedName>
</protein>
<evidence type="ECO:0000256" key="2">
    <source>
        <dbReference type="SAM" id="Phobius"/>
    </source>
</evidence>
<dbReference type="Gene3D" id="1.20.1250.20">
    <property type="entry name" value="MFS general substrate transporter like domains"/>
    <property type="match status" value="2"/>
</dbReference>
<keyword evidence="2" id="KW-0812">Transmembrane</keyword>
<feature type="transmembrane region" description="Helical" evidence="2">
    <location>
        <begin position="278"/>
        <end position="298"/>
    </location>
</feature>
<reference evidence="3 4" key="1">
    <citation type="submission" date="2024-10" db="EMBL/GenBank/DDBJ databases">
        <title>The Natural Products Discovery Center: Release of the First 8490 Sequenced Strains for Exploring Actinobacteria Biosynthetic Diversity.</title>
        <authorList>
            <person name="Kalkreuter E."/>
            <person name="Kautsar S.A."/>
            <person name="Yang D."/>
            <person name="Bader C.D."/>
            <person name="Teijaro C.N."/>
            <person name="Fluegel L."/>
            <person name="Davis C.M."/>
            <person name="Simpson J.R."/>
            <person name="Lauterbach L."/>
            <person name="Steele A.D."/>
            <person name="Gui C."/>
            <person name="Meng S."/>
            <person name="Li G."/>
            <person name="Viehrig K."/>
            <person name="Ye F."/>
            <person name="Su P."/>
            <person name="Kiefer A.F."/>
            <person name="Nichols A."/>
            <person name="Cepeda A.J."/>
            <person name="Yan W."/>
            <person name="Fan B."/>
            <person name="Jiang Y."/>
            <person name="Adhikari A."/>
            <person name="Zheng C.-J."/>
            <person name="Schuster L."/>
            <person name="Cowan T.M."/>
            <person name="Smanski M.J."/>
            <person name="Chevrette M.G."/>
            <person name="De Carvalho L.P.S."/>
            <person name="Shen B."/>
        </authorList>
    </citation>
    <scope>NUCLEOTIDE SEQUENCE [LARGE SCALE GENOMIC DNA]</scope>
    <source>
        <strain evidence="3 4">NPDC017990</strain>
    </source>
</reference>
<dbReference type="InterPro" id="IPR036259">
    <property type="entry name" value="MFS_trans_sf"/>
</dbReference>
<accession>A0ABW7QVD6</accession>
<feature type="compositionally biased region" description="Basic residues" evidence="1">
    <location>
        <begin position="408"/>
        <end position="417"/>
    </location>
</feature>
<evidence type="ECO:0000313" key="4">
    <source>
        <dbReference type="Proteomes" id="UP001610818"/>
    </source>
</evidence>
<feature type="transmembrane region" description="Helical" evidence="2">
    <location>
        <begin position="136"/>
        <end position="153"/>
    </location>
</feature>
<keyword evidence="4" id="KW-1185">Reference proteome</keyword>
<feature type="transmembrane region" description="Helical" evidence="2">
    <location>
        <begin position="343"/>
        <end position="363"/>
    </location>
</feature>
<dbReference type="InterPro" id="IPR052952">
    <property type="entry name" value="MFS-Transporter"/>
</dbReference>
<feature type="transmembrane region" description="Helical" evidence="2">
    <location>
        <begin position="159"/>
        <end position="180"/>
    </location>
</feature>
<dbReference type="SUPFAM" id="SSF103473">
    <property type="entry name" value="MFS general substrate transporter"/>
    <property type="match status" value="1"/>
</dbReference>
<evidence type="ECO:0000256" key="1">
    <source>
        <dbReference type="SAM" id="MobiDB-lite"/>
    </source>
</evidence>
<dbReference type="PANTHER" id="PTHR23527:SF1">
    <property type="entry name" value="BLL3282 PROTEIN"/>
    <property type="match status" value="1"/>
</dbReference>
<feature type="transmembrane region" description="Helical" evidence="2">
    <location>
        <begin position="247"/>
        <end position="266"/>
    </location>
</feature>
<feature type="transmembrane region" description="Helical" evidence="2">
    <location>
        <begin position="80"/>
        <end position="98"/>
    </location>
</feature>
<dbReference type="Proteomes" id="UP001610818">
    <property type="component" value="Unassembled WGS sequence"/>
</dbReference>
<dbReference type="EMBL" id="JBIRGQ010000003">
    <property type="protein sequence ID" value="MFH8547291.1"/>
    <property type="molecule type" value="Genomic_DNA"/>
</dbReference>
<dbReference type="RefSeq" id="WP_397713291.1">
    <property type="nucleotide sequence ID" value="NZ_JBIRGN010000003.1"/>
</dbReference>